<name>A0ABS3LXX0_9PROT</name>
<comment type="caution">
    <text evidence="1">The sequence shown here is derived from an EMBL/GenBank/DDBJ whole genome shotgun (WGS) entry which is preliminary data.</text>
</comment>
<dbReference type="RefSeq" id="WP_207882017.1">
    <property type="nucleotide sequence ID" value="NZ_JAFVMF010000014.1"/>
</dbReference>
<dbReference type="InterPro" id="IPR052042">
    <property type="entry name" value="Tail_sheath_structural"/>
</dbReference>
<organism evidence="1 2">
    <name type="scientific">Acetobacter sacchari</name>
    <dbReference type="NCBI Taxonomy" id="2661687"/>
    <lineage>
        <taxon>Bacteria</taxon>
        <taxon>Pseudomonadati</taxon>
        <taxon>Pseudomonadota</taxon>
        <taxon>Alphaproteobacteria</taxon>
        <taxon>Acetobacterales</taxon>
        <taxon>Acetobacteraceae</taxon>
        <taxon>Acetobacter</taxon>
    </lineage>
</organism>
<gene>
    <name evidence="1" type="ORF">J2D73_13295</name>
</gene>
<evidence type="ECO:0000313" key="1">
    <source>
        <dbReference type="EMBL" id="MBO1360762.1"/>
    </source>
</evidence>
<accession>A0ABS3LXX0</accession>
<protein>
    <submittedName>
        <fullName evidence="1">Phage tail protein</fullName>
    </submittedName>
</protein>
<reference evidence="1 2" key="1">
    <citation type="submission" date="2021-03" db="EMBL/GenBank/DDBJ databases">
        <title>The complete genome sequence of Acetobacter sacchari TBRC 11175.</title>
        <authorList>
            <person name="Charoenyingcharoen P."/>
            <person name="Yukphan P."/>
        </authorList>
    </citation>
    <scope>NUCLEOTIDE SEQUENCE [LARGE SCALE GENOMIC DNA]</scope>
    <source>
        <strain evidence="1 2">TBRC 11175</strain>
    </source>
</reference>
<keyword evidence="2" id="KW-1185">Reference proteome</keyword>
<dbReference type="Proteomes" id="UP000664771">
    <property type="component" value="Unassembled WGS sequence"/>
</dbReference>
<proteinExistence type="predicted"/>
<dbReference type="PANTHER" id="PTHR35861">
    <property type="match status" value="1"/>
</dbReference>
<sequence length="521" mass="53392">MATISQSGELNTASLSVPDLYVQIQTAGATSLAGVGTNTIGVVGTASWGPVNAPCVFGTSQERVVLFGPMQQTSYDLATPASVAIVQGASSFVGVRVTDGTDAAATYALQYDTTSSSYPMMLSAAYTGSAGNTISVELTAGSAPGTWKLVVQMPNAVPESFDNLSTEGGNASFWATVVAAVNSGQSATRGPSTLVVASLGTGTTVSPAIITDQYLMNGSDGTSGVTAETLIGSDDLKRTGMYALRGQQCSLGVLAGVTDATTWSTQAAFGVQEGVYMISSGPSGDTINSAVSTRTSAGVDSYALKVMFGDWLYWYDTENAVTRLVPAQGFVAGCLSCLSPQLPSLNKQIYGVIGSQKSGLSSTGQVTTYSSAELTSLFQNGLDVVCNPAPGGSYWCVRGGFNVSSNAEIDGDEYTRVTNFIAGTVASGMGVYVGQPISQTLFSNIDATLTGFLSDLQSQGIIGTASGSAAYSVTCSAKNNPQSRIALGYLQADVSVTYFGINRKFILNINGGADVTVTANT</sequence>
<dbReference type="PANTHER" id="PTHR35861:SF1">
    <property type="entry name" value="PHAGE TAIL SHEATH PROTEIN"/>
    <property type="match status" value="1"/>
</dbReference>
<evidence type="ECO:0000313" key="2">
    <source>
        <dbReference type="Proteomes" id="UP000664771"/>
    </source>
</evidence>
<dbReference type="EMBL" id="JAFVMF010000014">
    <property type="protein sequence ID" value="MBO1360762.1"/>
    <property type="molecule type" value="Genomic_DNA"/>
</dbReference>